<keyword evidence="3" id="KW-1185">Reference proteome</keyword>
<name>A0A5C6PAW4_9TELE</name>
<feature type="compositionally biased region" description="Polar residues" evidence="1">
    <location>
        <begin position="1"/>
        <end position="18"/>
    </location>
</feature>
<evidence type="ECO:0000313" key="3">
    <source>
        <dbReference type="Proteomes" id="UP000324091"/>
    </source>
</evidence>
<dbReference type="Proteomes" id="UP000324091">
    <property type="component" value="Chromosome 14"/>
</dbReference>
<organism evidence="2 3">
    <name type="scientific">Takifugu flavidus</name>
    <name type="common">sansaifugu</name>
    <dbReference type="NCBI Taxonomy" id="433684"/>
    <lineage>
        <taxon>Eukaryota</taxon>
        <taxon>Metazoa</taxon>
        <taxon>Chordata</taxon>
        <taxon>Craniata</taxon>
        <taxon>Vertebrata</taxon>
        <taxon>Euteleostomi</taxon>
        <taxon>Actinopterygii</taxon>
        <taxon>Neopterygii</taxon>
        <taxon>Teleostei</taxon>
        <taxon>Neoteleostei</taxon>
        <taxon>Acanthomorphata</taxon>
        <taxon>Eupercaria</taxon>
        <taxon>Tetraodontiformes</taxon>
        <taxon>Tetradontoidea</taxon>
        <taxon>Tetraodontidae</taxon>
        <taxon>Takifugu</taxon>
    </lineage>
</organism>
<feature type="region of interest" description="Disordered" evidence="1">
    <location>
        <begin position="1"/>
        <end position="23"/>
    </location>
</feature>
<evidence type="ECO:0000256" key="1">
    <source>
        <dbReference type="SAM" id="MobiDB-lite"/>
    </source>
</evidence>
<accession>A0A5C6PAW4</accession>
<protein>
    <submittedName>
        <fullName evidence="2">Uncharacterized protein</fullName>
    </submittedName>
</protein>
<reference evidence="2 3" key="1">
    <citation type="submission" date="2019-04" db="EMBL/GenBank/DDBJ databases">
        <title>Chromosome genome assembly for Takifugu flavidus.</title>
        <authorList>
            <person name="Xiao S."/>
        </authorList>
    </citation>
    <scope>NUCLEOTIDE SEQUENCE [LARGE SCALE GENOMIC DNA]</scope>
    <source>
        <strain evidence="2">HTHZ2018</strain>
        <tissue evidence="2">Muscle</tissue>
    </source>
</reference>
<dbReference type="AlphaFoldDB" id="A0A5C6PAW4"/>
<sequence>MQQNYEDSQTSGAQTGSTEHAYIEPLPVITPGNEEHFKKMSEEDQTPGVYGNIACSPSQEDEDYENMEYLNEVEEKQENEEPDYVNANGDW</sequence>
<dbReference type="EMBL" id="RHFK02000006">
    <property type="protein sequence ID" value="TWW75297.1"/>
    <property type="molecule type" value="Genomic_DNA"/>
</dbReference>
<proteinExistence type="predicted"/>
<comment type="caution">
    <text evidence="2">The sequence shown here is derived from an EMBL/GenBank/DDBJ whole genome shotgun (WGS) entry which is preliminary data.</text>
</comment>
<evidence type="ECO:0000313" key="2">
    <source>
        <dbReference type="EMBL" id="TWW75297.1"/>
    </source>
</evidence>
<gene>
    <name evidence="2" type="ORF">D4764_14G0013000</name>
</gene>